<feature type="domain" description="Malonyl-CoA decarboxylase C-terminal" evidence="1">
    <location>
        <begin position="171"/>
        <end position="430"/>
    </location>
</feature>
<sequence>MLDLGAVWRDIAKKARLGRSVVERDLEKGGAEVLRQRVEECVSGIGGAVTARARAAEIGRLYLQLSPEGRRRFLVMLSCDFGIDRDAFRKAVEAWEGASDFKASAEAEKGVKQVLDTKRVKLLRQMTSLPDGFKFLVDLRADLLTMLDKEPALLPLEQDFQGLLTSWFDIGFMSMEQITWRSPAHILEKLMGYEAVHEIRSWTDLKNRLESDRRCFAFFHPRMPDEPLIFVQVALVKGLAGNVQALLDEKAPEGDPEKADTAIFYSISSTQPGLRGISLGDFLIKRVVDHLRRELPNITTFSTLSPVPGFRRWLEKTMAAGDPDLLTDDEHGKVRGLRPKEGAKGSFKGILETGSWRENPDQEAVIKKPLSRLCARYLVEEKRKGDRPLDPVARFHLNNGARLERINWLADTSDRGMTQSYGIMVNYLYNLPDIEKNHEAYNGGQVVTSSAVRGLLKR</sequence>
<dbReference type="InterPro" id="IPR035372">
    <property type="entry name" value="MCD_N"/>
</dbReference>
<proteinExistence type="predicted"/>
<dbReference type="PANTHER" id="PTHR28641:SF1">
    <property type="entry name" value="MALONYL-COA DECARBOXYLASE, MITOCHONDRIAL"/>
    <property type="match status" value="1"/>
</dbReference>
<protein>
    <submittedName>
        <fullName evidence="3">Malonyl-CoA decarboxylase</fullName>
    </submittedName>
</protein>
<dbReference type="Proteomes" id="UP000009881">
    <property type="component" value="Unassembled WGS sequence"/>
</dbReference>
<accession>K9GXL6</accession>
<keyword evidence="4" id="KW-1185">Reference proteome</keyword>
<dbReference type="InterPro" id="IPR042303">
    <property type="entry name" value="Malonyl_CoA_deC_C_sf"/>
</dbReference>
<dbReference type="PANTHER" id="PTHR28641">
    <property type="match status" value="1"/>
</dbReference>
<dbReference type="InterPro" id="IPR038917">
    <property type="entry name" value="Malonyl_CoA_deC"/>
</dbReference>
<gene>
    <name evidence="3" type="ORF">C882_0341</name>
</gene>
<dbReference type="Gene3D" id="3.40.630.150">
    <property type="entry name" value="Malonyl-CoA decarboxylase, catalytic domain"/>
    <property type="match status" value="1"/>
</dbReference>
<name>K9GXL6_9PROT</name>
<dbReference type="GO" id="GO:0006633">
    <property type="term" value="P:fatty acid biosynthetic process"/>
    <property type="evidence" value="ECO:0007669"/>
    <property type="project" value="InterPro"/>
</dbReference>
<comment type="caution">
    <text evidence="3">The sequence shown here is derived from an EMBL/GenBank/DDBJ whole genome shotgun (WGS) entry which is preliminary data.</text>
</comment>
<evidence type="ECO:0000259" key="1">
    <source>
        <dbReference type="Pfam" id="PF05292"/>
    </source>
</evidence>
<dbReference type="PATRIC" id="fig|1238182.3.peg.2556"/>
<reference evidence="3 4" key="1">
    <citation type="journal article" date="2013" name="Genome Announc.">
        <title>Draft Genome Sequence of an Alphaproteobacterium, Caenispirillum salinarum AK4(T), Isolated from a Solar Saltern.</title>
        <authorList>
            <person name="Khatri I."/>
            <person name="Singh A."/>
            <person name="Korpole S."/>
            <person name="Pinnaka A.K."/>
            <person name="Subramanian S."/>
        </authorList>
    </citation>
    <scope>NUCLEOTIDE SEQUENCE [LARGE SCALE GENOMIC DNA]</scope>
    <source>
        <strain evidence="3 4">AK4</strain>
    </source>
</reference>
<dbReference type="AlphaFoldDB" id="K9GXL6"/>
<dbReference type="Pfam" id="PF05292">
    <property type="entry name" value="MCD"/>
    <property type="match status" value="1"/>
</dbReference>
<dbReference type="EMBL" id="ANHY01000012">
    <property type="protein sequence ID" value="EKV29519.1"/>
    <property type="molecule type" value="Genomic_DNA"/>
</dbReference>
<organism evidence="3 4">
    <name type="scientific">Caenispirillum salinarum AK4</name>
    <dbReference type="NCBI Taxonomy" id="1238182"/>
    <lineage>
        <taxon>Bacteria</taxon>
        <taxon>Pseudomonadati</taxon>
        <taxon>Pseudomonadota</taxon>
        <taxon>Alphaproteobacteria</taxon>
        <taxon>Rhodospirillales</taxon>
        <taxon>Novispirillaceae</taxon>
        <taxon>Caenispirillum</taxon>
    </lineage>
</organism>
<dbReference type="OrthoDB" id="5292736at2"/>
<evidence type="ECO:0000259" key="2">
    <source>
        <dbReference type="Pfam" id="PF17408"/>
    </source>
</evidence>
<dbReference type="Gene3D" id="1.20.140.90">
    <property type="entry name" value="Malonyl-CoA decarboxylase, oligemerization domain"/>
    <property type="match status" value="1"/>
</dbReference>
<dbReference type="InterPro" id="IPR038351">
    <property type="entry name" value="MCD_N_sf"/>
</dbReference>
<evidence type="ECO:0000313" key="3">
    <source>
        <dbReference type="EMBL" id="EKV29519.1"/>
    </source>
</evidence>
<dbReference type="InterPro" id="IPR007956">
    <property type="entry name" value="Malonyl_CoA_deC_C"/>
</dbReference>
<dbReference type="STRING" id="1238182.C882_0341"/>
<dbReference type="eggNOG" id="COG1593">
    <property type="taxonomic scope" value="Bacteria"/>
</dbReference>
<dbReference type="RefSeq" id="WP_009541000.1">
    <property type="nucleotide sequence ID" value="NZ_ANHY01000012.1"/>
</dbReference>
<dbReference type="GO" id="GO:0050080">
    <property type="term" value="F:malonyl-CoA decarboxylase activity"/>
    <property type="evidence" value="ECO:0007669"/>
    <property type="project" value="InterPro"/>
</dbReference>
<evidence type="ECO:0000313" key="4">
    <source>
        <dbReference type="Proteomes" id="UP000009881"/>
    </source>
</evidence>
<feature type="domain" description="Malonyl-CoA decarboxylase N-terminal" evidence="2">
    <location>
        <begin position="81"/>
        <end position="168"/>
    </location>
</feature>
<dbReference type="Pfam" id="PF17408">
    <property type="entry name" value="MCD_N"/>
    <property type="match status" value="1"/>
</dbReference>